<evidence type="ECO:0000313" key="2">
    <source>
        <dbReference type="Proteomes" id="UP001164539"/>
    </source>
</evidence>
<proteinExistence type="predicted"/>
<reference evidence="1 2" key="1">
    <citation type="journal article" date="2023" name="Science">
        <title>Complex scaffold remodeling in plant triterpene biosynthesis.</title>
        <authorList>
            <person name="De La Pena R."/>
            <person name="Hodgson H."/>
            <person name="Liu J.C."/>
            <person name="Stephenson M.J."/>
            <person name="Martin A.C."/>
            <person name="Owen C."/>
            <person name="Harkess A."/>
            <person name="Leebens-Mack J."/>
            <person name="Jimenez L.E."/>
            <person name="Osbourn A."/>
            <person name="Sattely E.S."/>
        </authorList>
    </citation>
    <scope>NUCLEOTIDE SEQUENCE [LARGE SCALE GENOMIC DNA]</scope>
    <source>
        <strain evidence="2">cv. JPN11</strain>
        <tissue evidence="1">Leaf</tissue>
    </source>
</reference>
<keyword evidence="2" id="KW-1185">Reference proteome</keyword>
<evidence type="ECO:0000313" key="1">
    <source>
        <dbReference type="EMBL" id="KAJ4710302.1"/>
    </source>
</evidence>
<gene>
    <name evidence="1" type="ORF">OWV82_016508</name>
</gene>
<name>A0ACC1XFV1_MELAZ</name>
<dbReference type="Proteomes" id="UP001164539">
    <property type="component" value="Chromosome 9"/>
</dbReference>
<accession>A0ACC1XFV1</accession>
<dbReference type="EMBL" id="CM051402">
    <property type="protein sequence ID" value="KAJ4710302.1"/>
    <property type="molecule type" value="Genomic_DNA"/>
</dbReference>
<protein>
    <submittedName>
        <fullName evidence="1">Uncharacterized protein</fullName>
    </submittedName>
</protein>
<sequence>MLQCSGKKKKKNQAPPASSPPQTRENKRRLRVLLLLPLNRLNQVTLLSLEYSAMDAKIQLQDLVTSSSVVIKKENEVTHLVGEAESTKERVAKVESKVFLLHVEVDKLQGSLANAEVARAEVEGTLALAKVKLVAFAAQAEKEHDTDYLAGYCCAQGKFMRWISSSI</sequence>
<organism evidence="1 2">
    <name type="scientific">Melia azedarach</name>
    <name type="common">Chinaberry tree</name>
    <dbReference type="NCBI Taxonomy" id="155640"/>
    <lineage>
        <taxon>Eukaryota</taxon>
        <taxon>Viridiplantae</taxon>
        <taxon>Streptophyta</taxon>
        <taxon>Embryophyta</taxon>
        <taxon>Tracheophyta</taxon>
        <taxon>Spermatophyta</taxon>
        <taxon>Magnoliopsida</taxon>
        <taxon>eudicotyledons</taxon>
        <taxon>Gunneridae</taxon>
        <taxon>Pentapetalae</taxon>
        <taxon>rosids</taxon>
        <taxon>malvids</taxon>
        <taxon>Sapindales</taxon>
        <taxon>Meliaceae</taxon>
        <taxon>Melia</taxon>
    </lineage>
</organism>
<comment type="caution">
    <text evidence="1">The sequence shown here is derived from an EMBL/GenBank/DDBJ whole genome shotgun (WGS) entry which is preliminary data.</text>
</comment>